<reference evidence="4" key="1">
    <citation type="journal article" date="2019" name="Nat. Commun.">
        <title>Expansion of phycobilisome linker gene families in mesophilic red algae.</title>
        <authorList>
            <person name="Lee J."/>
            <person name="Kim D."/>
            <person name="Bhattacharya D."/>
            <person name="Yoon H.S."/>
        </authorList>
    </citation>
    <scope>NUCLEOTIDE SEQUENCE [LARGE SCALE GENOMIC DNA]</scope>
    <source>
        <strain evidence="4">CCMP 1328</strain>
    </source>
</reference>
<comment type="caution">
    <text evidence="3">The sequence shown here is derived from an EMBL/GenBank/DDBJ whole genome shotgun (WGS) entry which is preliminary data.</text>
</comment>
<dbReference type="AlphaFoldDB" id="A0A5J4YZ46"/>
<feature type="chain" id="PRO_5023821707" evidence="2">
    <location>
        <begin position="18"/>
        <end position="215"/>
    </location>
</feature>
<sequence>MGVGSLTVLVGICGAAALYARPKDVPRYARMAGYGLGRLVSLLRVVKEYGEKAAASSTFGPVTTQIREGLTQLTDIHSQVRGEFIAASPFRSRVVAVPGSTNRIVLSPNARPDGDAGGDDGGMAPAKTEDAPESKSGEFETFSPLLTKEFRSTAPSSGQKLYGADFVALCQEEAALVAVHPDLFDARSSTLGAVKDSVSISATATDSSNVERGVP</sequence>
<evidence type="ECO:0000313" key="4">
    <source>
        <dbReference type="Proteomes" id="UP000324585"/>
    </source>
</evidence>
<protein>
    <submittedName>
        <fullName evidence="3">Uncharacterized protein</fullName>
    </submittedName>
</protein>
<feature type="signal peptide" evidence="2">
    <location>
        <begin position="1"/>
        <end position="17"/>
    </location>
</feature>
<organism evidence="3 4">
    <name type="scientific">Porphyridium purpureum</name>
    <name type="common">Red alga</name>
    <name type="synonym">Porphyridium cruentum</name>
    <dbReference type="NCBI Taxonomy" id="35688"/>
    <lineage>
        <taxon>Eukaryota</taxon>
        <taxon>Rhodophyta</taxon>
        <taxon>Bangiophyceae</taxon>
        <taxon>Porphyridiales</taxon>
        <taxon>Porphyridiaceae</taxon>
        <taxon>Porphyridium</taxon>
    </lineage>
</organism>
<accession>A0A5J4YZ46</accession>
<feature type="region of interest" description="Disordered" evidence="1">
    <location>
        <begin position="105"/>
        <end position="139"/>
    </location>
</feature>
<proteinExistence type="predicted"/>
<dbReference type="Proteomes" id="UP000324585">
    <property type="component" value="Unassembled WGS sequence"/>
</dbReference>
<feature type="compositionally biased region" description="Basic and acidic residues" evidence="1">
    <location>
        <begin position="127"/>
        <end position="138"/>
    </location>
</feature>
<name>A0A5J4YZ46_PORPP</name>
<dbReference type="EMBL" id="VRMN01000003">
    <property type="protein sequence ID" value="KAA8495903.1"/>
    <property type="molecule type" value="Genomic_DNA"/>
</dbReference>
<evidence type="ECO:0000313" key="3">
    <source>
        <dbReference type="EMBL" id="KAA8495903.1"/>
    </source>
</evidence>
<evidence type="ECO:0000256" key="1">
    <source>
        <dbReference type="SAM" id="MobiDB-lite"/>
    </source>
</evidence>
<keyword evidence="2" id="KW-0732">Signal</keyword>
<evidence type="ECO:0000256" key="2">
    <source>
        <dbReference type="SAM" id="SignalP"/>
    </source>
</evidence>
<keyword evidence="4" id="KW-1185">Reference proteome</keyword>
<gene>
    <name evidence="3" type="ORF">FVE85_2058</name>
</gene>